<dbReference type="GO" id="GO:0016747">
    <property type="term" value="F:acyltransferase activity, transferring groups other than amino-acyl groups"/>
    <property type="evidence" value="ECO:0007669"/>
    <property type="project" value="InterPro"/>
</dbReference>
<proteinExistence type="predicted"/>
<reference evidence="4 5" key="1">
    <citation type="submission" date="2015-11" db="EMBL/GenBank/DDBJ databases">
        <title>Draft Genome Sequence of the Strain BR 10423 (Rhizobium sp.) isolated from nodules of Mimosa pudica.</title>
        <authorList>
            <person name="Barauna A.C."/>
            <person name="Zilli J.E."/>
            <person name="Simoes-Araujo J.L."/>
            <person name="Reis V.M."/>
            <person name="James E.K."/>
            <person name="Reis F.B.Jr."/>
            <person name="Rouws L.F."/>
            <person name="Passos S.R."/>
            <person name="Gois S.R."/>
        </authorList>
    </citation>
    <scope>NUCLEOTIDE SEQUENCE [LARGE SCALE GENOMIC DNA]</scope>
    <source>
        <strain evidence="4 5">BR10423</strain>
    </source>
</reference>
<protein>
    <submittedName>
        <fullName evidence="4">Acetyltransferase</fullName>
    </submittedName>
</protein>
<dbReference type="OrthoDB" id="7567369at2"/>
<dbReference type="Proteomes" id="UP000068164">
    <property type="component" value="Unassembled WGS sequence"/>
</dbReference>
<evidence type="ECO:0000313" key="5">
    <source>
        <dbReference type="Proteomes" id="UP000068164"/>
    </source>
</evidence>
<dbReference type="PROSITE" id="PS51186">
    <property type="entry name" value="GNAT"/>
    <property type="match status" value="1"/>
</dbReference>
<dbReference type="Gene3D" id="3.40.630.30">
    <property type="match status" value="1"/>
</dbReference>
<dbReference type="PANTHER" id="PTHR43877">
    <property type="entry name" value="AMINOALKYLPHOSPHONATE N-ACETYLTRANSFERASE-RELATED-RELATED"/>
    <property type="match status" value="1"/>
</dbReference>
<keyword evidence="1" id="KW-0808">Transferase</keyword>
<accession>A0A109JTZ2</accession>
<keyword evidence="5" id="KW-1185">Reference proteome</keyword>
<evidence type="ECO:0000256" key="2">
    <source>
        <dbReference type="ARBA" id="ARBA00023315"/>
    </source>
</evidence>
<comment type="caution">
    <text evidence="4">The sequence shown here is derived from an EMBL/GenBank/DDBJ whole genome shotgun (WGS) entry which is preliminary data.</text>
</comment>
<sequence>MEPETSDECETTVRSATKADIDLLGMYGAELVSIHHGWDARRFIAGGPRTPTAYSGHLRGQLDKPDVLVLVAEIHGKVVGYAYAGLEGSDYMALRGPAGAIYDLFVEESHRRRGAGRALLTAVVGELRERGATQIVLSTAHRNDAGQRLFASMGFEPTMVEMTLQL</sequence>
<keyword evidence="2" id="KW-0012">Acyltransferase</keyword>
<feature type="domain" description="N-acetyltransferase" evidence="3">
    <location>
        <begin position="11"/>
        <end position="166"/>
    </location>
</feature>
<dbReference type="Pfam" id="PF00583">
    <property type="entry name" value="Acetyltransf_1"/>
    <property type="match status" value="1"/>
</dbReference>
<dbReference type="SUPFAM" id="SSF55729">
    <property type="entry name" value="Acyl-CoA N-acyltransferases (Nat)"/>
    <property type="match status" value="1"/>
</dbReference>
<dbReference type="RefSeq" id="WP_062369805.1">
    <property type="nucleotide sequence ID" value="NZ_LNCD01000058.1"/>
</dbReference>
<dbReference type="EMBL" id="LNCD01000058">
    <property type="protein sequence ID" value="KWV54839.1"/>
    <property type="molecule type" value="Genomic_DNA"/>
</dbReference>
<dbReference type="InterPro" id="IPR000182">
    <property type="entry name" value="GNAT_dom"/>
</dbReference>
<dbReference type="CDD" id="cd04301">
    <property type="entry name" value="NAT_SF"/>
    <property type="match status" value="1"/>
</dbReference>
<name>A0A109JTZ2_9HYPH</name>
<dbReference type="AlphaFoldDB" id="A0A109JTZ2"/>
<evidence type="ECO:0000259" key="3">
    <source>
        <dbReference type="PROSITE" id="PS51186"/>
    </source>
</evidence>
<dbReference type="InterPro" id="IPR050832">
    <property type="entry name" value="Bact_Acetyltransf"/>
</dbReference>
<gene>
    <name evidence="4" type="ORF">AS026_38465</name>
</gene>
<organism evidence="4 5">
    <name type="scientific">Rhizobium altiplani</name>
    <dbReference type="NCBI Taxonomy" id="1864509"/>
    <lineage>
        <taxon>Bacteria</taxon>
        <taxon>Pseudomonadati</taxon>
        <taxon>Pseudomonadota</taxon>
        <taxon>Alphaproteobacteria</taxon>
        <taxon>Hyphomicrobiales</taxon>
        <taxon>Rhizobiaceae</taxon>
        <taxon>Rhizobium/Agrobacterium group</taxon>
        <taxon>Rhizobium</taxon>
    </lineage>
</organism>
<evidence type="ECO:0000313" key="4">
    <source>
        <dbReference type="EMBL" id="KWV54839.1"/>
    </source>
</evidence>
<dbReference type="InterPro" id="IPR016181">
    <property type="entry name" value="Acyl_CoA_acyltransferase"/>
</dbReference>
<evidence type="ECO:0000256" key="1">
    <source>
        <dbReference type="ARBA" id="ARBA00022679"/>
    </source>
</evidence>